<dbReference type="InterPro" id="IPR014729">
    <property type="entry name" value="Rossmann-like_a/b/a_fold"/>
</dbReference>
<dbReference type="Gene3D" id="3.40.50.620">
    <property type="entry name" value="HUPs"/>
    <property type="match status" value="1"/>
</dbReference>
<dbReference type="CDD" id="cd23659">
    <property type="entry name" value="USP_At3g01520-like"/>
    <property type="match status" value="1"/>
</dbReference>
<dbReference type="Pfam" id="PF00582">
    <property type="entry name" value="Usp"/>
    <property type="match status" value="1"/>
</dbReference>
<evidence type="ECO:0000313" key="3">
    <source>
        <dbReference type="Proteomes" id="UP000008141"/>
    </source>
</evidence>
<dbReference type="AlphaFoldDB" id="E1ZL11"/>
<sequence>MPAIESEDITGDYNAHAAASLREALNVLQRSFAGGVGDARDFPQSLEVLKQLQRTFATEAAVAAGEQLAAVEQPQAEAGAGSGKHVLCMLDGSLNSFTSLSWAVDNLVDPEDEVYLLTAIPYQDYQGDAERILQEGYDFAHNAGIAPARLHPRTLTASGGSATRGVGESLAGFVEGEQVDVVVLGSRGMGSIKRSIMGSLGMGSVSDYCVQHLRCPILVIKEGSQPGAPGE</sequence>
<protein>
    <recommendedName>
        <fullName evidence="1">UspA domain-containing protein</fullName>
    </recommendedName>
</protein>
<dbReference type="PANTHER" id="PTHR31964:SF113">
    <property type="entry name" value="USPA DOMAIN-CONTAINING PROTEIN"/>
    <property type="match status" value="1"/>
</dbReference>
<dbReference type="KEGG" id="cvr:CHLNCDRAFT_136764"/>
<dbReference type="FunCoup" id="E1ZL11">
    <property type="interactions" value="321"/>
</dbReference>
<evidence type="ECO:0000313" key="2">
    <source>
        <dbReference type="EMBL" id="EFN53480.1"/>
    </source>
</evidence>
<accession>E1ZL11</accession>
<dbReference type="eggNOG" id="ENOG502SE01">
    <property type="taxonomic scope" value="Eukaryota"/>
</dbReference>
<dbReference type="InParanoid" id="E1ZL11"/>
<feature type="domain" description="UspA" evidence="1">
    <location>
        <begin position="84"/>
        <end position="221"/>
    </location>
</feature>
<dbReference type="GeneID" id="17352876"/>
<dbReference type="InterPro" id="IPR006016">
    <property type="entry name" value="UspA"/>
</dbReference>
<proteinExistence type="predicted"/>
<gene>
    <name evidence="2" type="ORF">CHLNCDRAFT_136764</name>
</gene>
<name>E1ZL11_CHLVA</name>
<reference evidence="2 3" key="1">
    <citation type="journal article" date="2010" name="Plant Cell">
        <title>The Chlorella variabilis NC64A genome reveals adaptation to photosymbiosis, coevolution with viruses, and cryptic sex.</title>
        <authorList>
            <person name="Blanc G."/>
            <person name="Duncan G."/>
            <person name="Agarkova I."/>
            <person name="Borodovsky M."/>
            <person name="Gurnon J."/>
            <person name="Kuo A."/>
            <person name="Lindquist E."/>
            <person name="Lucas S."/>
            <person name="Pangilinan J."/>
            <person name="Polle J."/>
            <person name="Salamov A."/>
            <person name="Terry A."/>
            <person name="Yamada T."/>
            <person name="Dunigan D.D."/>
            <person name="Grigoriev I.V."/>
            <person name="Claverie J.M."/>
            <person name="Van Etten J.L."/>
        </authorList>
    </citation>
    <scope>NUCLEOTIDE SEQUENCE [LARGE SCALE GENOMIC DNA]</scope>
    <source>
        <strain evidence="2 3">NC64A</strain>
    </source>
</reference>
<dbReference type="STRING" id="554065.E1ZL11"/>
<organism evidence="3">
    <name type="scientific">Chlorella variabilis</name>
    <name type="common">Green alga</name>
    <dbReference type="NCBI Taxonomy" id="554065"/>
    <lineage>
        <taxon>Eukaryota</taxon>
        <taxon>Viridiplantae</taxon>
        <taxon>Chlorophyta</taxon>
        <taxon>core chlorophytes</taxon>
        <taxon>Trebouxiophyceae</taxon>
        <taxon>Chlorellales</taxon>
        <taxon>Chlorellaceae</taxon>
        <taxon>Chlorella clade</taxon>
        <taxon>Chlorella</taxon>
    </lineage>
</organism>
<dbReference type="PANTHER" id="PTHR31964">
    <property type="entry name" value="ADENINE NUCLEOTIDE ALPHA HYDROLASES-LIKE SUPERFAMILY PROTEIN"/>
    <property type="match status" value="1"/>
</dbReference>
<evidence type="ECO:0000259" key="1">
    <source>
        <dbReference type="Pfam" id="PF00582"/>
    </source>
</evidence>
<dbReference type="SUPFAM" id="SSF52402">
    <property type="entry name" value="Adenine nucleotide alpha hydrolases-like"/>
    <property type="match status" value="1"/>
</dbReference>
<dbReference type="Proteomes" id="UP000008141">
    <property type="component" value="Unassembled WGS sequence"/>
</dbReference>
<dbReference type="EMBL" id="GL433851">
    <property type="protein sequence ID" value="EFN53480.1"/>
    <property type="molecule type" value="Genomic_DNA"/>
</dbReference>
<keyword evidence="3" id="KW-1185">Reference proteome</keyword>
<dbReference type="OrthoDB" id="843225at2759"/>
<dbReference type="RefSeq" id="XP_005845582.1">
    <property type="nucleotide sequence ID" value="XM_005845520.1"/>
</dbReference>